<name>A0A5S5DII6_9SPHI</name>
<sequence length="428" mass="48800">MYLCALRLFVKSKQPTFDSIEMKTRLALFVGALCGLCLPKTAMAQERDDRATILNFKGIQYTSNDSLFYTNFRFRMQNRLGYNNVLDDADNGKFDARIRRLRMRIDGYIYTRKISYSIQLAFTRSDQDFDDTGVANIVRDAVVFYNFTDDFYISFGQNKLPGNRQRVNSSGQLQFADRSLVNGNFTIDRDFGLTLNLSKKIGEMPFNAKAAISTGEGRVASGTDDGLAYTGRVEFLPLGQFTNDGDYSEGDIERETTPKLSIGGGYSYNDRTTREGGQLGRYVKNPFTLKTSFVDAIFKYRGFAYQAEYMRRDVDNPFNIVDDRLNQVDGPEEEETYAYKGWGVNQQASYLLNKGYEVAARYTFVAPHEQIRHLEDQIDLVELGLTKYIKAHRLKFQINGNYMVKNGDFGNNRSKNSWGGMIQVELGI</sequence>
<evidence type="ECO:0000313" key="2">
    <source>
        <dbReference type="EMBL" id="TYP95790.1"/>
    </source>
</evidence>
<dbReference type="Pfam" id="PF07396">
    <property type="entry name" value="Porin_O_P"/>
    <property type="match status" value="1"/>
</dbReference>
<evidence type="ECO:0000313" key="3">
    <source>
        <dbReference type="Proteomes" id="UP000325105"/>
    </source>
</evidence>
<proteinExistence type="predicted"/>
<dbReference type="Proteomes" id="UP000325105">
    <property type="component" value="Unassembled WGS sequence"/>
</dbReference>
<evidence type="ECO:0000256" key="1">
    <source>
        <dbReference type="SAM" id="MobiDB-lite"/>
    </source>
</evidence>
<reference evidence="2 3" key="1">
    <citation type="submission" date="2019-07" db="EMBL/GenBank/DDBJ databases">
        <title>Genomic Encyclopedia of Archaeal and Bacterial Type Strains, Phase II (KMG-II): from individual species to whole genera.</title>
        <authorList>
            <person name="Goeker M."/>
        </authorList>
    </citation>
    <scope>NUCLEOTIDE SEQUENCE [LARGE SCALE GENOMIC DNA]</scope>
    <source>
        <strain evidence="2 3">DSM 18850</strain>
    </source>
</reference>
<feature type="region of interest" description="Disordered" evidence="1">
    <location>
        <begin position="246"/>
        <end position="267"/>
    </location>
</feature>
<dbReference type="Gene3D" id="2.40.160.10">
    <property type="entry name" value="Porin"/>
    <property type="match status" value="1"/>
</dbReference>
<dbReference type="EMBL" id="VNHX01000010">
    <property type="protein sequence ID" value="TYP95790.1"/>
    <property type="molecule type" value="Genomic_DNA"/>
</dbReference>
<protein>
    <submittedName>
        <fullName evidence="2">Phosphate-selective porin O/P</fullName>
    </submittedName>
</protein>
<gene>
    <name evidence="2" type="ORF">BC792_110118</name>
</gene>
<dbReference type="SUPFAM" id="SSF56935">
    <property type="entry name" value="Porins"/>
    <property type="match status" value="1"/>
</dbReference>
<dbReference type="InterPro" id="IPR010870">
    <property type="entry name" value="Porin_O/P"/>
</dbReference>
<dbReference type="AlphaFoldDB" id="A0A5S5DII6"/>
<accession>A0A5S5DII6</accession>
<organism evidence="2 3">
    <name type="scientific">Sphingobacterium allocomposti</name>
    <dbReference type="NCBI Taxonomy" id="415956"/>
    <lineage>
        <taxon>Bacteria</taxon>
        <taxon>Pseudomonadati</taxon>
        <taxon>Bacteroidota</taxon>
        <taxon>Sphingobacteriia</taxon>
        <taxon>Sphingobacteriales</taxon>
        <taxon>Sphingobacteriaceae</taxon>
        <taxon>Sphingobacterium</taxon>
    </lineage>
</organism>
<dbReference type="InterPro" id="IPR023614">
    <property type="entry name" value="Porin_dom_sf"/>
</dbReference>
<keyword evidence="3" id="KW-1185">Reference proteome</keyword>
<comment type="caution">
    <text evidence="2">The sequence shown here is derived from an EMBL/GenBank/DDBJ whole genome shotgun (WGS) entry which is preliminary data.</text>
</comment>